<dbReference type="AlphaFoldDB" id="A0A365N9H1"/>
<evidence type="ECO:0000313" key="2">
    <source>
        <dbReference type="EMBL" id="RBA17473.1"/>
    </source>
</evidence>
<dbReference type="Gene3D" id="3.40.50.300">
    <property type="entry name" value="P-loop containing nucleotide triphosphate hydrolases"/>
    <property type="match status" value="1"/>
</dbReference>
<evidence type="ECO:0008006" key="4">
    <source>
        <dbReference type="Google" id="ProtNLM"/>
    </source>
</evidence>
<name>A0A365N9H1_GIBIN</name>
<comment type="caution">
    <text evidence="2">The sequence shown here is derived from an EMBL/GenBank/DDBJ whole genome shotgun (WGS) entry which is preliminary data.</text>
</comment>
<organism evidence="2 3">
    <name type="scientific">Gibberella intermedia</name>
    <name type="common">Bulb rot disease fungus</name>
    <name type="synonym">Fusarium proliferatum</name>
    <dbReference type="NCBI Taxonomy" id="948311"/>
    <lineage>
        <taxon>Eukaryota</taxon>
        <taxon>Fungi</taxon>
        <taxon>Dikarya</taxon>
        <taxon>Ascomycota</taxon>
        <taxon>Pezizomycotina</taxon>
        <taxon>Sordariomycetes</taxon>
        <taxon>Hypocreomycetidae</taxon>
        <taxon>Hypocreales</taxon>
        <taxon>Nectriaceae</taxon>
        <taxon>Fusarium</taxon>
        <taxon>Fusarium fujikuroi species complex</taxon>
    </lineage>
</organism>
<dbReference type="EMBL" id="PKMI01000017">
    <property type="protein sequence ID" value="RBA17473.1"/>
    <property type="molecule type" value="Genomic_DNA"/>
</dbReference>
<protein>
    <recommendedName>
        <fullName evidence="4">DNA2/NAM7 helicase-like C-terminal domain-containing protein</fullName>
    </recommendedName>
</protein>
<evidence type="ECO:0000313" key="3">
    <source>
        <dbReference type="Proteomes" id="UP000251714"/>
    </source>
</evidence>
<gene>
    <name evidence="2" type="ORF">FPRO05_02197</name>
</gene>
<dbReference type="InterPro" id="IPR027417">
    <property type="entry name" value="P-loop_NTPase"/>
</dbReference>
<accession>A0A365N9H1</accession>
<proteinExistence type="predicted"/>
<sequence>MVVLCLAVDKSTGPCFTAQPQRLNVAISRHKLFLVIFGDIETSQAADTTQVPSTSQSIQATAEGGAKTQIRSDMFNSLINWFKEKSRMVHVQGDPSIDPDEEFHGEGDTSMATPATQEDTDDWGNPKPDNLAKGCSAPKSSGADDVFGEPKSGDAAKAWPGTDPFVEAGNHFSKCINAASFVQ</sequence>
<evidence type="ECO:0000256" key="1">
    <source>
        <dbReference type="SAM" id="MobiDB-lite"/>
    </source>
</evidence>
<feature type="region of interest" description="Disordered" evidence="1">
    <location>
        <begin position="94"/>
        <end position="160"/>
    </location>
</feature>
<reference evidence="2 3" key="1">
    <citation type="submission" date="2017-12" db="EMBL/GenBank/DDBJ databases">
        <title>Genome sequence of the mycotoxigenic crop pathogen Fusarium proliferatum, strain ITEM 2341 from Date Palm.</title>
        <authorList>
            <person name="Almiman B.F."/>
            <person name="Shittu T.A."/>
            <person name="Muthumeenakshi S."/>
            <person name="Baroncelli R."/>
            <person name="Sreenivasaprasada S."/>
        </authorList>
    </citation>
    <scope>NUCLEOTIDE SEQUENCE [LARGE SCALE GENOMIC DNA]</scope>
    <source>
        <strain evidence="2 3">ITEM 2341</strain>
    </source>
</reference>
<dbReference type="Proteomes" id="UP000251714">
    <property type="component" value="Unassembled WGS sequence"/>
</dbReference>